<sequence length="195" mass="22446">MKGKSIRESYEILEWLRAKERVPQLGARFKPDVFMVFFHGLLSLGFTLIGALSLLMNGMELDGLFAVMLFDLIYGFVLAYILYQLYLYKWDNRASGKVSLNLMRFASSLTVILIIFSQITLSTHFFEIEYLGDLLAVVFVWTSVVLLPLVFPKISSRYEQVILNRQAVQVKSRIESTRRFIERTSDSLRIAADPV</sequence>
<protein>
    <submittedName>
        <fullName evidence="2">Uncharacterized protein</fullName>
    </submittedName>
</protein>
<name>A0ABN2AVI2_9MICO</name>
<keyword evidence="1" id="KW-0812">Transmembrane</keyword>
<keyword evidence="1" id="KW-1133">Transmembrane helix</keyword>
<proteinExistence type="predicted"/>
<reference evidence="2 3" key="1">
    <citation type="journal article" date="2019" name="Int. J. Syst. Evol. Microbiol.">
        <title>The Global Catalogue of Microorganisms (GCM) 10K type strain sequencing project: providing services to taxonomists for standard genome sequencing and annotation.</title>
        <authorList>
            <consortium name="The Broad Institute Genomics Platform"/>
            <consortium name="The Broad Institute Genome Sequencing Center for Infectious Disease"/>
            <person name="Wu L."/>
            <person name="Ma J."/>
        </authorList>
    </citation>
    <scope>NUCLEOTIDE SEQUENCE [LARGE SCALE GENOMIC DNA]</scope>
    <source>
        <strain evidence="2 3">JCM 13318</strain>
    </source>
</reference>
<dbReference type="EMBL" id="BAAALX010000020">
    <property type="protein sequence ID" value="GAA1526178.1"/>
    <property type="molecule type" value="Genomic_DNA"/>
</dbReference>
<dbReference type="Proteomes" id="UP001500177">
    <property type="component" value="Unassembled WGS sequence"/>
</dbReference>
<gene>
    <name evidence="2" type="ORF">GCM10009690_31850</name>
</gene>
<keyword evidence="3" id="KW-1185">Reference proteome</keyword>
<keyword evidence="1" id="KW-0472">Membrane</keyword>
<evidence type="ECO:0000256" key="1">
    <source>
        <dbReference type="SAM" id="Phobius"/>
    </source>
</evidence>
<evidence type="ECO:0000313" key="3">
    <source>
        <dbReference type="Proteomes" id="UP001500177"/>
    </source>
</evidence>
<organism evidence="2 3">
    <name type="scientific">Brevibacterium permense</name>
    <dbReference type="NCBI Taxonomy" id="234834"/>
    <lineage>
        <taxon>Bacteria</taxon>
        <taxon>Bacillati</taxon>
        <taxon>Actinomycetota</taxon>
        <taxon>Actinomycetes</taxon>
        <taxon>Micrococcales</taxon>
        <taxon>Brevibacteriaceae</taxon>
        <taxon>Brevibacterium</taxon>
    </lineage>
</organism>
<accession>A0ABN2AVI2</accession>
<feature type="transmembrane region" description="Helical" evidence="1">
    <location>
        <begin position="98"/>
        <end position="119"/>
    </location>
</feature>
<feature type="transmembrane region" description="Helical" evidence="1">
    <location>
        <begin position="131"/>
        <end position="151"/>
    </location>
</feature>
<evidence type="ECO:0000313" key="2">
    <source>
        <dbReference type="EMBL" id="GAA1526178.1"/>
    </source>
</evidence>
<comment type="caution">
    <text evidence="2">The sequence shown here is derived from an EMBL/GenBank/DDBJ whole genome shotgun (WGS) entry which is preliminary data.</text>
</comment>
<feature type="transmembrane region" description="Helical" evidence="1">
    <location>
        <begin position="33"/>
        <end position="57"/>
    </location>
</feature>
<feature type="transmembrane region" description="Helical" evidence="1">
    <location>
        <begin position="63"/>
        <end position="86"/>
    </location>
</feature>